<dbReference type="InterPro" id="IPR050330">
    <property type="entry name" value="Bact_OuterMem_StrucFunc"/>
</dbReference>
<dbReference type="OrthoDB" id="9805832at2"/>
<dbReference type="InterPro" id="IPR006664">
    <property type="entry name" value="OMP_bac"/>
</dbReference>
<dbReference type="Pfam" id="PF02412">
    <property type="entry name" value="TSP_3"/>
    <property type="match status" value="1"/>
</dbReference>
<evidence type="ECO:0000256" key="2">
    <source>
        <dbReference type="ARBA" id="ARBA00022729"/>
    </source>
</evidence>
<evidence type="ECO:0000256" key="3">
    <source>
        <dbReference type="ARBA" id="ARBA00023136"/>
    </source>
</evidence>
<dbReference type="SUPFAM" id="SSF103647">
    <property type="entry name" value="TSP type-3 repeat"/>
    <property type="match status" value="1"/>
</dbReference>
<feature type="domain" description="OmpA-like" evidence="8">
    <location>
        <begin position="137"/>
        <end position="251"/>
    </location>
</feature>
<dbReference type="PRINTS" id="PR01021">
    <property type="entry name" value="OMPADOMAIN"/>
</dbReference>
<dbReference type="InterPro" id="IPR036737">
    <property type="entry name" value="OmpA-like_sf"/>
</dbReference>
<proteinExistence type="predicted"/>
<comment type="caution">
    <text evidence="9">The sequence shown here is derived from an EMBL/GenBank/DDBJ whole genome shotgun (WGS) entry which is preliminary data.</text>
</comment>
<keyword evidence="4" id="KW-0998">Cell outer membrane</keyword>
<dbReference type="InterPro" id="IPR006690">
    <property type="entry name" value="OMPA-like_CS"/>
</dbReference>
<dbReference type="eggNOG" id="COG2885">
    <property type="taxonomic scope" value="Bacteria"/>
</dbReference>
<dbReference type="InterPro" id="IPR006665">
    <property type="entry name" value="OmpA-like"/>
</dbReference>
<dbReference type="PROSITE" id="PS51123">
    <property type="entry name" value="OMPA_2"/>
    <property type="match status" value="1"/>
</dbReference>
<dbReference type="Pfam" id="PF00691">
    <property type="entry name" value="OmpA"/>
    <property type="match status" value="1"/>
</dbReference>
<evidence type="ECO:0000256" key="7">
    <source>
        <dbReference type="SAM" id="SignalP"/>
    </source>
</evidence>
<dbReference type="InterPro" id="IPR003367">
    <property type="entry name" value="Thrombospondin_3-like_rpt"/>
</dbReference>
<keyword evidence="3 5" id="KW-0472">Membrane</keyword>
<dbReference type="SUPFAM" id="SSF103088">
    <property type="entry name" value="OmpA-like"/>
    <property type="match status" value="1"/>
</dbReference>
<dbReference type="PROSITE" id="PS51257">
    <property type="entry name" value="PROKAR_LIPOPROTEIN"/>
    <property type="match status" value="1"/>
</dbReference>
<feature type="region of interest" description="Disordered" evidence="6">
    <location>
        <begin position="223"/>
        <end position="251"/>
    </location>
</feature>
<dbReference type="PRINTS" id="PR01023">
    <property type="entry name" value="NAFLGMOTY"/>
</dbReference>
<name>A0A095XW84_9GAMM</name>
<gene>
    <name evidence="9" type="ORF">HRUBRA_01461</name>
</gene>
<dbReference type="EMBL" id="AUVB01000042">
    <property type="protein sequence ID" value="KGE03956.1"/>
    <property type="molecule type" value="Genomic_DNA"/>
</dbReference>
<organism evidence="9 10">
    <name type="scientific">Pseudohaliea rubra DSM 19751</name>
    <dbReference type="NCBI Taxonomy" id="1265313"/>
    <lineage>
        <taxon>Bacteria</taxon>
        <taxon>Pseudomonadati</taxon>
        <taxon>Pseudomonadota</taxon>
        <taxon>Gammaproteobacteria</taxon>
        <taxon>Cellvibrionales</taxon>
        <taxon>Halieaceae</taxon>
        <taxon>Pseudohaliea</taxon>
    </lineage>
</organism>
<dbReference type="GO" id="GO:0009279">
    <property type="term" value="C:cell outer membrane"/>
    <property type="evidence" value="ECO:0007669"/>
    <property type="project" value="UniProtKB-SubCell"/>
</dbReference>
<keyword evidence="2 7" id="KW-0732">Signal</keyword>
<reference evidence="9 10" key="1">
    <citation type="journal article" date="2014" name="Genome Announc.">
        <title>Genome Sequence of Gammaproteobacterial Pseudohaliea rubra Type Strain DSM 19751, Isolated from Coastal Seawater of the Mediterranean Sea.</title>
        <authorList>
            <person name="Spring S."/>
            <person name="Fiebig A."/>
            <person name="Riedel T."/>
            <person name="Goker M."/>
            <person name="Klenk H.P."/>
        </authorList>
    </citation>
    <scope>NUCLEOTIDE SEQUENCE [LARGE SCALE GENOMIC DNA]</scope>
    <source>
        <strain evidence="9 10">DSM 19751</strain>
    </source>
</reference>
<dbReference type="CDD" id="cd07185">
    <property type="entry name" value="OmpA_C-like"/>
    <property type="match status" value="1"/>
</dbReference>
<dbReference type="GO" id="GO:0005509">
    <property type="term" value="F:calcium ion binding"/>
    <property type="evidence" value="ECO:0007669"/>
    <property type="project" value="InterPro"/>
</dbReference>
<feature type="chain" id="PRO_5001913029" evidence="7">
    <location>
        <begin position="22"/>
        <end position="251"/>
    </location>
</feature>
<feature type="signal peptide" evidence="7">
    <location>
        <begin position="1"/>
        <end position="21"/>
    </location>
</feature>
<dbReference type="STRING" id="1265313.HRUBRA_01461"/>
<evidence type="ECO:0000313" key="10">
    <source>
        <dbReference type="Proteomes" id="UP000029640"/>
    </source>
</evidence>
<dbReference type="PROSITE" id="PS01068">
    <property type="entry name" value="OMPA_1"/>
    <property type="match status" value="1"/>
</dbReference>
<protein>
    <submittedName>
        <fullName evidence="9">Outer membrane protein A</fullName>
    </submittedName>
</protein>
<dbReference type="HOGENOM" id="CLU_016890_6_1_6"/>
<comment type="subcellular location">
    <subcellularLocation>
        <location evidence="1">Cell outer membrane</location>
    </subcellularLocation>
</comment>
<evidence type="ECO:0000256" key="6">
    <source>
        <dbReference type="SAM" id="MobiDB-lite"/>
    </source>
</evidence>
<evidence type="ECO:0000259" key="8">
    <source>
        <dbReference type="PROSITE" id="PS51123"/>
    </source>
</evidence>
<accession>A0A095XW84</accession>
<evidence type="ECO:0000256" key="5">
    <source>
        <dbReference type="PROSITE-ProRule" id="PRU00473"/>
    </source>
</evidence>
<dbReference type="AlphaFoldDB" id="A0A095XW84"/>
<feature type="compositionally biased region" description="Basic and acidic residues" evidence="6">
    <location>
        <begin position="235"/>
        <end position="251"/>
    </location>
</feature>
<feature type="region of interest" description="Disordered" evidence="6">
    <location>
        <begin position="70"/>
        <end position="96"/>
    </location>
</feature>
<evidence type="ECO:0000313" key="9">
    <source>
        <dbReference type="EMBL" id="KGE03956.1"/>
    </source>
</evidence>
<dbReference type="Gene3D" id="3.30.1330.60">
    <property type="entry name" value="OmpA-like domain"/>
    <property type="match status" value="1"/>
</dbReference>
<evidence type="ECO:0000256" key="4">
    <source>
        <dbReference type="ARBA" id="ARBA00023237"/>
    </source>
</evidence>
<keyword evidence="10" id="KW-1185">Reference proteome</keyword>
<dbReference type="PANTHER" id="PTHR30329">
    <property type="entry name" value="STATOR ELEMENT OF FLAGELLAR MOTOR COMPLEX"/>
    <property type="match status" value="1"/>
</dbReference>
<dbReference type="RefSeq" id="WP_035514873.1">
    <property type="nucleotide sequence ID" value="NZ_KN234751.1"/>
</dbReference>
<dbReference type="InterPro" id="IPR028974">
    <property type="entry name" value="TSP_type-3_rpt"/>
</dbReference>
<dbReference type="GO" id="GO:0007155">
    <property type="term" value="P:cell adhesion"/>
    <property type="evidence" value="ECO:0007669"/>
    <property type="project" value="InterPro"/>
</dbReference>
<dbReference type="PANTHER" id="PTHR30329:SF21">
    <property type="entry name" value="LIPOPROTEIN YIAD-RELATED"/>
    <property type="match status" value="1"/>
</dbReference>
<sequence>MKTPLRRLVLLPLLLALGACSNLSERGYERCIVGFTAAGGAVGGGVSGGSGVLPGTAGGAALSTLFCVEAEPPPPPADSDGDGVAEGSDSCPGTPAGARVDAQGCALDSDGDGVPDYRDRCAGTPAGVTVDDVGCPVKDEVVLTVNAVNFAFDSAELDAASRRALDRIVATVKGHGSVTLGVIGHTDSSGPEAYNQRLSERRAGAVREYLVSQGVAPDALVASGRGEAEPVAGNDTREGREQNRRVELVVQ</sequence>
<dbReference type="Proteomes" id="UP000029640">
    <property type="component" value="Unassembled WGS sequence"/>
</dbReference>
<evidence type="ECO:0000256" key="1">
    <source>
        <dbReference type="ARBA" id="ARBA00004442"/>
    </source>
</evidence>